<keyword evidence="2" id="KW-1185">Reference proteome</keyword>
<organism evidence="1 2">
    <name type="scientific">Parelaphostrongylus tenuis</name>
    <name type="common">Meningeal worm</name>
    <dbReference type="NCBI Taxonomy" id="148309"/>
    <lineage>
        <taxon>Eukaryota</taxon>
        <taxon>Metazoa</taxon>
        <taxon>Ecdysozoa</taxon>
        <taxon>Nematoda</taxon>
        <taxon>Chromadorea</taxon>
        <taxon>Rhabditida</taxon>
        <taxon>Rhabditina</taxon>
        <taxon>Rhabditomorpha</taxon>
        <taxon>Strongyloidea</taxon>
        <taxon>Metastrongylidae</taxon>
        <taxon>Parelaphostrongylus</taxon>
    </lineage>
</organism>
<evidence type="ECO:0000313" key="2">
    <source>
        <dbReference type="Proteomes" id="UP001196413"/>
    </source>
</evidence>
<name>A0AAD5N1V9_PARTN</name>
<dbReference type="Proteomes" id="UP001196413">
    <property type="component" value="Unassembled WGS sequence"/>
</dbReference>
<dbReference type="AlphaFoldDB" id="A0AAD5N1V9"/>
<sequence>MSEKRGFHVDELLSADIRSITSHDRNRPTNPNNTRRVHTAFTYEQLVALENKYKIPFNTSLLSMSAILHVTTT</sequence>
<accession>A0AAD5N1V9</accession>
<dbReference type="EMBL" id="JAHQIW010002567">
    <property type="protein sequence ID" value="KAJ1355739.1"/>
    <property type="molecule type" value="Genomic_DNA"/>
</dbReference>
<comment type="caution">
    <text evidence="1">The sequence shown here is derived from an EMBL/GenBank/DDBJ whole genome shotgun (WGS) entry which is preliminary data.</text>
</comment>
<evidence type="ECO:0000313" key="1">
    <source>
        <dbReference type="EMBL" id="KAJ1355739.1"/>
    </source>
</evidence>
<reference evidence="1" key="1">
    <citation type="submission" date="2021-06" db="EMBL/GenBank/DDBJ databases">
        <title>Parelaphostrongylus tenuis whole genome reference sequence.</title>
        <authorList>
            <person name="Garwood T.J."/>
            <person name="Larsen P.A."/>
            <person name="Fountain-Jones N.M."/>
            <person name="Garbe J.R."/>
            <person name="Macchietto M.G."/>
            <person name="Kania S.A."/>
            <person name="Gerhold R.W."/>
            <person name="Richards J.E."/>
            <person name="Wolf T.M."/>
        </authorList>
    </citation>
    <scope>NUCLEOTIDE SEQUENCE</scope>
    <source>
        <strain evidence="1">MNPRO001-30</strain>
        <tissue evidence="1">Meninges</tissue>
    </source>
</reference>
<protein>
    <recommendedName>
        <fullName evidence="3">Homeobox domain-containing protein</fullName>
    </recommendedName>
</protein>
<gene>
    <name evidence="1" type="ORF">KIN20_013268</name>
</gene>
<evidence type="ECO:0008006" key="3">
    <source>
        <dbReference type="Google" id="ProtNLM"/>
    </source>
</evidence>
<proteinExistence type="predicted"/>